<evidence type="ECO:0000256" key="3">
    <source>
        <dbReference type="ARBA" id="ARBA00022833"/>
    </source>
</evidence>
<reference evidence="7" key="1">
    <citation type="journal article" date="2019" name="Curr. Biol.">
        <title>Genome Sequence of Striga asiatica Provides Insight into the Evolution of Plant Parasitism.</title>
        <authorList>
            <person name="Yoshida S."/>
            <person name="Kim S."/>
            <person name="Wafula E.K."/>
            <person name="Tanskanen J."/>
            <person name="Kim Y.M."/>
            <person name="Honaas L."/>
            <person name="Yang Z."/>
            <person name="Spallek T."/>
            <person name="Conn C.E."/>
            <person name="Ichihashi Y."/>
            <person name="Cheong K."/>
            <person name="Cui S."/>
            <person name="Der J.P."/>
            <person name="Gundlach H."/>
            <person name="Jiao Y."/>
            <person name="Hori C."/>
            <person name="Ishida J.K."/>
            <person name="Kasahara H."/>
            <person name="Kiba T."/>
            <person name="Kim M.S."/>
            <person name="Koo N."/>
            <person name="Laohavisit A."/>
            <person name="Lee Y.H."/>
            <person name="Lumba S."/>
            <person name="McCourt P."/>
            <person name="Mortimer J.C."/>
            <person name="Mutuku J.M."/>
            <person name="Nomura T."/>
            <person name="Sasaki-Sekimoto Y."/>
            <person name="Seto Y."/>
            <person name="Wang Y."/>
            <person name="Wakatake T."/>
            <person name="Sakakibara H."/>
            <person name="Demura T."/>
            <person name="Yamaguchi S."/>
            <person name="Yoneyama K."/>
            <person name="Manabe R.I."/>
            <person name="Nelson D.C."/>
            <person name="Schulman A.H."/>
            <person name="Timko M.P."/>
            <person name="dePamphilis C.W."/>
            <person name="Choi D."/>
            <person name="Shirasu K."/>
        </authorList>
    </citation>
    <scope>NUCLEOTIDE SEQUENCE [LARGE SCALE GENOMIC DNA]</scope>
    <source>
        <strain evidence="7">cv. UVA1</strain>
    </source>
</reference>
<dbReference type="PROSITE" id="PS50966">
    <property type="entry name" value="ZF_SWIM"/>
    <property type="match status" value="1"/>
</dbReference>
<protein>
    <submittedName>
        <fullName evidence="6">FAR1-related sequence 2</fullName>
    </submittedName>
</protein>
<keyword evidence="7" id="KW-1185">Reference proteome</keyword>
<gene>
    <name evidence="6" type="ORF">STAS_01709</name>
</gene>
<evidence type="ECO:0000259" key="5">
    <source>
        <dbReference type="PROSITE" id="PS50966"/>
    </source>
</evidence>
<dbReference type="Pfam" id="PF03101">
    <property type="entry name" value="FAR1"/>
    <property type="match status" value="1"/>
</dbReference>
<dbReference type="InterPro" id="IPR006564">
    <property type="entry name" value="Znf_PMZ"/>
</dbReference>
<dbReference type="InterPro" id="IPR007527">
    <property type="entry name" value="Znf_SWIM"/>
</dbReference>
<evidence type="ECO:0000256" key="1">
    <source>
        <dbReference type="ARBA" id="ARBA00022723"/>
    </source>
</evidence>
<dbReference type="OrthoDB" id="5301000at2759"/>
<dbReference type="InterPro" id="IPR004330">
    <property type="entry name" value="FAR1_DNA_bnd_dom"/>
</dbReference>
<feature type="domain" description="SWIM-type" evidence="5">
    <location>
        <begin position="238"/>
        <end position="274"/>
    </location>
</feature>
<dbReference type="GO" id="GO:0008270">
    <property type="term" value="F:zinc ion binding"/>
    <property type="evidence" value="ECO:0007669"/>
    <property type="project" value="UniProtKB-KW"/>
</dbReference>
<name>A0A5A7P0D8_STRAF</name>
<dbReference type="Proteomes" id="UP000325081">
    <property type="component" value="Unassembled WGS sequence"/>
</dbReference>
<dbReference type="Pfam" id="PF04434">
    <property type="entry name" value="SWIM"/>
    <property type="match status" value="1"/>
</dbReference>
<keyword evidence="3" id="KW-0862">Zinc</keyword>
<proteinExistence type="predicted"/>
<dbReference type="PANTHER" id="PTHR47718">
    <property type="entry name" value="OS01G0519700 PROTEIN"/>
    <property type="match status" value="1"/>
</dbReference>
<dbReference type="PANTHER" id="PTHR47718:SF13">
    <property type="entry name" value="OS09G0290500 PROTEIN"/>
    <property type="match status" value="1"/>
</dbReference>
<dbReference type="SMART" id="SM00575">
    <property type="entry name" value="ZnF_PMZ"/>
    <property type="match status" value="1"/>
</dbReference>
<evidence type="ECO:0000313" key="7">
    <source>
        <dbReference type="Proteomes" id="UP000325081"/>
    </source>
</evidence>
<accession>A0A5A7P0D8</accession>
<evidence type="ECO:0000256" key="2">
    <source>
        <dbReference type="ARBA" id="ARBA00022771"/>
    </source>
</evidence>
<evidence type="ECO:0000313" key="6">
    <source>
        <dbReference type="EMBL" id="GER26087.1"/>
    </source>
</evidence>
<dbReference type="EMBL" id="BKCP01000669">
    <property type="protein sequence ID" value="GER26087.1"/>
    <property type="molecule type" value="Genomic_DNA"/>
</dbReference>
<evidence type="ECO:0000256" key="4">
    <source>
        <dbReference type="PROSITE-ProRule" id="PRU00325"/>
    </source>
</evidence>
<dbReference type="AlphaFoldDB" id="A0A5A7P0D8"/>
<keyword evidence="1" id="KW-0479">Metal-binding</keyword>
<comment type="caution">
    <text evidence="6">The sequence shown here is derived from an EMBL/GenBank/DDBJ whole genome shotgun (WGS) entry which is preliminary data.</text>
</comment>
<sequence>MMTNDTGNQVSGLNYNEERKKQLVENECLKGNEIVTKDVVESELHIGVPIEDETSVPVVGMKFQNYDKVFEFYKKYAARVGFPVRKRSSRKDEDGVIKNAMFTCSREGQKMKSTSATFKPQPTIKNGCEARLTACSDITGTWKITGVHLEHNHAISPSKSRLYRCHRQLSTNIKRRLEKNLSRVGSIWFTCMNYTRMSGMVYCEIISKEDGCEKFLRGHKYIVQEDVICNGKKYKKFYIVQTQKESGNFVCSCHLFEFRGIICKHAITVLIRNDVTSVPDMYILRRWRRDVCRSYQRVKINYDGWISTPDQLRYDNLCRAFAVVADKVANDDVRASKLMEWIGSVIQ</sequence>
<organism evidence="6 7">
    <name type="scientific">Striga asiatica</name>
    <name type="common">Asiatic witchweed</name>
    <name type="synonym">Buchnera asiatica</name>
    <dbReference type="NCBI Taxonomy" id="4170"/>
    <lineage>
        <taxon>Eukaryota</taxon>
        <taxon>Viridiplantae</taxon>
        <taxon>Streptophyta</taxon>
        <taxon>Embryophyta</taxon>
        <taxon>Tracheophyta</taxon>
        <taxon>Spermatophyta</taxon>
        <taxon>Magnoliopsida</taxon>
        <taxon>eudicotyledons</taxon>
        <taxon>Gunneridae</taxon>
        <taxon>Pentapetalae</taxon>
        <taxon>asterids</taxon>
        <taxon>lamiids</taxon>
        <taxon>Lamiales</taxon>
        <taxon>Orobanchaceae</taxon>
        <taxon>Buchnereae</taxon>
        <taxon>Striga</taxon>
    </lineage>
</organism>
<keyword evidence="2 4" id="KW-0863">Zinc-finger</keyword>